<dbReference type="Gene3D" id="1.10.340.70">
    <property type="match status" value="1"/>
</dbReference>
<dbReference type="InterPro" id="IPR001584">
    <property type="entry name" value="Integrase_cat-core"/>
</dbReference>
<reference evidence="4" key="2">
    <citation type="journal article" date="2022" name="Res Sq">
        <title>Comparative Genomics Reveals Insights into the Divergent Evolution of Astigmatic Mites and Household Pest Adaptations.</title>
        <authorList>
            <person name="Xiong Q."/>
            <person name="Wan A.T.-Y."/>
            <person name="Liu X.-Y."/>
            <person name="Fung C.S.-H."/>
            <person name="Xiao X."/>
            <person name="Malainual N."/>
            <person name="Hou J."/>
            <person name="Wang L."/>
            <person name="Wang M."/>
            <person name="Yang K."/>
            <person name="Cui Y."/>
            <person name="Leung E."/>
            <person name="Nong W."/>
            <person name="Shin S.-K."/>
            <person name="Au S."/>
            <person name="Jeong K.Y."/>
            <person name="Chew F.T."/>
            <person name="Hui J."/>
            <person name="Leung T.F."/>
            <person name="Tungtrongchitr A."/>
            <person name="Zhong N."/>
            <person name="Liu Z."/>
            <person name="Tsui S."/>
        </authorList>
    </citation>
    <scope>NUCLEOTIDE SEQUENCE</scope>
    <source>
        <strain evidence="4">Derf</strain>
        <tissue evidence="4">Whole organism</tissue>
    </source>
</reference>
<dbReference type="GO" id="GO:0003964">
    <property type="term" value="F:RNA-directed DNA polymerase activity"/>
    <property type="evidence" value="ECO:0007669"/>
    <property type="project" value="UniProtKB-EC"/>
</dbReference>
<feature type="transmembrane region" description="Helical" evidence="2">
    <location>
        <begin position="331"/>
        <end position="351"/>
    </location>
</feature>
<dbReference type="Pfam" id="PF17921">
    <property type="entry name" value="Integrase_H2C2"/>
    <property type="match status" value="1"/>
</dbReference>
<organism evidence="4 5">
    <name type="scientific">Dermatophagoides farinae</name>
    <name type="common">American house dust mite</name>
    <dbReference type="NCBI Taxonomy" id="6954"/>
    <lineage>
        <taxon>Eukaryota</taxon>
        <taxon>Metazoa</taxon>
        <taxon>Ecdysozoa</taxon>
        <taxon>Arthropoda</taxon>
        <taxon>Chelicerata</taxon>
        <taxon>Arachnida</taxon>
        <taxon>Acari</taxon>
        <taxon>Acariformes</taxon>
        <taxon>Sarcoptiformes</taxon>
        <taxon>Astigmata</taxon>
        <taxon>Psoroptidia</taxon>
        <taxon>Analgoidea</taxon>
        <taxon>Pyroglyphidae</taxon>
        <taxon>Dermatophagoidinae</taxon>
        <taxon>Dermatophagoides</taxon>
    </lineage>
</organism>
<comment type="caution">
    <text evidence="4">The sequence shown here is derived from an EMBL/GenBank/DDBJ whole genome shotgun (WGS) entry which is preliminary data.</text>
</comment>
<keyword evidence="2" id="KW-0472">Membrane</keyword>
<dbReference type="Proteomes" id="UP000790347">
    <property type="component" value="Unassembled WGS sequence"/>
</dbReference>
<dbReference type="PROSITE" id="PS50994">
    <property type="entry name" value="INTEGRASE"/>
    <property type="match status" value="1"/>
</dbReference>
<dbReference type="GO" id="GO:0003676">
    <property type="term" value="F:nucleic acid binding"/>
    <property type="evidence" value="ECO:0007669"/>
    <property type="project" value="InterPro"/>
</dbReference>
<dbReference type="InterPro" id="IPR012337">
    <property type="entry name" value="RNaseH-like_sf"/>
</dbReference>
<accession>A0A922IBH6</accession>
<reference evidence="4" key="1">
    <citation type="submission" date="2013-05" db="EMBL/GenBank/DDBJ databases">
        <authorList>
            <person name="Yim A.K.Y."/>
            <person name="Chan T.F."/>
            <person name="Ji K.M."/>
            <person name="Liu X.Y."/>
            <person name="Zhou J.W."/>
            <person name="Li R.Q."/>
            <person name="Yang K.Y."/>
            <person name="Li J."/>
            <person name="Li M."/>
            <person name="Law P.T.W."/>
            <person name="Wu Y.L."/>
            <person name="Cai Z.L."/>
            <person name="Qin H."/>
            <person name="Bao Y."/>
            <person name="Leung R.K.K."/>
            <person name="Ng P.K.S."/>
            <person name="Zou J."/>
            <person name="Zhong X.J."/>
            <person name="Ran P.X."/>
            <person name="Zhong N.S."/>
            <person name="Liu Z.G."/>
            <person name="Tsui S.K.W."/>
        </authorList>
    </citation>
    <scope>NUCLEOTIDE SEQUENCE</scope>
    <source>
        <strain evidence="4">Derf</strain>
        <tissue evidence="4">Whole organism</tissue>
    </source>
</reference>
<evidence type="ECO:0000313" key="5">
    <source>
        <dbReference type="Proteomes" id="UP000790347"/>
    </source>
</evidence>
<keyword evidence="5" id="KW-1185">Reference proteome</keyword>
<feature type="domain" description="Integrase catalytic" evidence="3">
    <location>
        <begin position="129"/>
        <end position="230"/>
    </location>
</feature>
<dbReference type="GO" id="GO:0015074">
    <property type="term" value="P:DNA integration"/>
    <property type="evidence" value="ECO:0007669"/>
    <property type="project" value="InterPro"/>
</dbReference>
<sequence length="378" mass="44201">MQKEYNVKDLNKCYVKDDIIYRSKKNYKQLFIPNEIAKKELKKIHIQFGHIGRHQLFEHFSRKFYTPNVTNLIKTLVETCETCLKTKNNCYRFGHMGWIGPATHPFEIIHIDTVGGFANYGSTKKYLRLAIDGFSRFVWSITSKMQTAKDFINLIKKIQNLANPKLIDTNGLVERVNKTLCDRIRQKIYETKTNQTKAWSVLAEQAVNEYNRTIHSTTKYSPLYLLTGYDPDELFDDEDHWKILKMLITNKKLAYDFGRTSLDLKRGDEIYISKGNPLNRKKLDPCYEGPYPVQKVKGQAVVEVIRNGRLETVHVSKIKPKRMDDGLKKKALFGYVFPFMMLMALIDPIIWEKTEHSIMKGYENRLYLIKLISPCMSD</sequence>
<dbReference type="PANTHER" id="PTHR37984:SF5">
    <property type="entry name" value="PROTEIN NYNRIN-LIKE"/>
    <property type="match status" value="1"/>
</dbReference>
<proteinExistence type="predicted"/>
<dbReference type="InterPro" id="IPR050951">
    <property type="entry name" value="Retrovirus_Pol_polyprotein"/>
</dbReference>
<dbReference type="PANTHER" id="PTHR37984">
    <property type="entry name" value="PROTEIN CBG26694"/>
    <property type="match status" value="1"/>
</dbReference>
<gene>
    <name evidence="4" type="ORF">DERF_001772</name>
</gene>
<protein>
    <recommendedName>
        <fullName evidence="1">RNA-directed DNA polymerase</fullName>
        <ecNumber evidence="1">2.7.7.49</ecNumber>
    </recommendedName>
</protein>
<dbReference type="InterPro" id="IPR041588">
    <property type="entry name" value="Integrase_H2C2"/>
</dbReference>
<evidence type="ECO:0000259" key="3">
    <source>
        <dbReference type="PROSITE" id="PS50994"/>
    </source>
</evidence>
<keyword evidence="2" id="KW-1133">Transmembrane helix</keyword>
<dbReference type="AlphaFoldDB" id="A0A922IBH6"/>
<keyword evidence="2" id="KW-0812">Transmembrane</keyword>
<evidence type="ECO:0000256" key="1">
    <source>
        <dbReference type="ARBA" id="ARBA00012493"/>
    </source>
</evidence>
<dbReference type="EMBL" id="ASGP02000001">
    <property type="protein sequence ID" value="KAH9527773.1"/>
    <property type="molecule type" value="Genomic_DNA"/>
</dbReference>
<evidence type="ECO:0000256" key="2">
    <source>
        <dbReference type="SAM" id="Phobius"/>
    </source>
</evidence>
<name>A0A922IBH6_DERFA</name>
<evidence type="ECO:0000313" key="4">
    <source>
        <dbReference type="EMBL" id="KAH9527773.1"/>
    </source>
</evidence>
<dbReference type="SUPFAM" id="SSF53098">
    <property type="entry name" value="Ribonuclease H-like"/>
    <property type="match status" value="1"/>
</dbReference>
<dbReference type="Gene3D" id="3.30.420.10">
    <property type="entry name" value="Ribonuclease H-like superfamily/Ribonuclease H"/>
    <property type="match status" value="2"/>
</dbReference>
<dbReference type="EC" id="2.7.7.49" evidence="1"/>
<dbReference type="InterPro" id="IPR036397">
    <property type="entry name" value="RNaseH_sf"/>
</dbReference>